<dbReference type="SUPFAM" id="SSF54593">
    <property type="entry name" value="Glyoxalase/Bleomycin resistance protein/Dihydroxybiphenyl dioxygenase"/>
    <property type="match status" value="1"/>
</dbReference>
<organism evidence="1 2">
    <name type="scientific">Rhodococcoides yunnanense</name>
    <dbReference type="NCBI Taxonomy" id="278209"/>
    <lineage>
        <taxon>Bacteria</taxon>
        <taxon>Bacillati</taxon>
        <taxon>Actinomycetota</taxon>
        <taxon>Actinomycetes</taxon>
        <taxon>Mycobacteriales</taxon>
        <taxon>Nocardiaceae</taxon>
        <taxon>Rhodococcoides</taxon>
    </lineage>
</organism>
<dbReference type="InterPro" id="IPR029068">
    <property type="entry name" value="Glyas_Bleomycin-R_OHBP_Dase"/>
</dbReference>
<evidence type="ECO:0000313" key="2">
    <source>
        <dbReference type="Proteomes" id="UP001185755"/>
    </source>
</evidence>
<dbReference type="Pfam" id="PF13669">
    <property type="entry name" value="Glyoxalase_4"/>
    <property type="match status" value="1"/>
</dbReference>
<keyword evidence="2" id="KW-1185">Reference proteome</keyword>
<reference evidence="1 2" key="1">
    <citation type="submission" date="2023-10" db="EMBL/GenBank/DDBJ databases">
        <title>Development of a sustainable strategy for remediation of hydrocarbon-contaminated territories based on the waste exchange concept.</title>
        <authorList>
            <person name="Krivoruchko A."/>
        </authorList>
    </citation>
    <scope>NUCLEOTIDE SEQUENCE [LARGE SCALE GENOMIC DNA]</scope>
    <source>
        <strain evidence="1 2">IEGM 1323</strain>
    </source>
</reference>
<name>A0ABU4B974_9NOCA</name>
<dbReference type="RefSeq" id="WP_317563479.1">
    <property type="nucleotide sequence ID" value="NZ_JAWLJX010000001.1"/>
</dbReference>
<evidence type="ECO:0000313" key="1">
    <source>
        <dbReference type="EMBL" id="MDV6260730.1"/>
    </source>
</evidence>
<sequence length="134" mass="14881">MELYHVCFAVQDLDAAMSDLSTTTGARWRAPRAGTLGEWTYRIVFSVAAPHFELIEGPPGSPWDCTTGPRFHHLGFWSDDMDLDRTALDGVGKTVFDACPLGRPFSYHRIDSIGASVEVVDRSAETGFRTTWNL</sequence>
<dbReference type="Gene3D" id="3.10.180.10">
    <property type="entry name" value="2,3-Dihydroxybiphenyl 1,2-Dioxygenase, domain 1"/>
    <property type="match status" value="1"/>
</dbReference>
<accession>A0ABU4B974</accession>
<comment type="caution">
    <text evidence="1">The sequence shown here is derived from an EMBL/GenBank/DDBJ whole genome shotgun (WGS) entry which is preliminary data.</text>
</comment>
<dbReference type="Proteomes" id="UP001185755">
    <property type="component" value="Unassembled WGS sequence"/>
</dbReference>
<protein>
    <submittedName>
        <fullName evidence="1">VOC family protein</fullName>
    </submittedName>
</protein>
<dbReference type="EMBL" id="JAWLJX010000001">
    <property type="protein sequence ID" value="MDV6260730.1"/>
    <property type="molecule type" value="Genomic_DNA"/>
</dbReference>
<gene>
    <name evidence="1" type="ORF">R3P96_05200</name>
</gene>
<proteinExistence type="predicted"/>